<dbReference type="GeneID" id="19324729"/>
<dbReference type="eggNOG" id="ENOG502RYJ9">
    <property type="taxonomic scope" value="Eukaryota"/>
</dbReference>
<sequence length="455" mass="51059">MNINVPKIVNAALGDDAKNRNVRVISDNMNRGIQNDPGFLSKDFPRASPKLYFTAESDDFDEITLAEWRDEGFDVGYVPMGNDMDDYRRRLETLSRKRLGPCETFGIVAYGDAAAFCLEHYHIMDNNPEFKLGLLVAYYPTSIPDPKGRFPSSIHALVHLTGDDIGVIHQSQMVGIQGKRRLIRRKLDRGLGTGRTLQLAYPSYKYNADPGFAEHDLEEYERISAELAWSRSLAAARDAFKMYVNLELVLEQNVQGKFFTRNLRDTLSTYTTHKEPHVTHIPTLTGGIGINELEKFYAQFFIANYPPSMLLTLLSRTIGTDRVVDEIHVRFKHTHEMPWILPGVPATNKKVEIIVVSIVTLRGGKLYHEHLYWDQASVLFQAGLLDPKLMPESAQKLGVEKLPVVGRAAARRLLNGLDADDEGEADNALIPDWDGDISSGQSGDKDQGTQNVNAE</sequence>
<reference evidence="3" key="1">
    <citation type="journal article" date="2013" name="Genome Announc.">
        <title>Draft genome sequence of the ascomycete Phaeoacremonium aleophilum strain UCR-PA7, a causal agent of the esca disease complex in grapevines.</title>
        <authorList>
            <person name="Blanco-Ulate B."/>
            <person name="Rolshausen P."/>
            <person name="Cantu D."/>
        </authorList>
    </citation>
    <scope>NUCLEOTIDE SEQUENCE [LARGE SCALE GENOMIC DNA]</scope>
    <source>
        <strain evidence="3">UCR-PA7</strain>
    </source>
</reference>
<accession>R8BLK4</accession>
<dbReference type="GO" id="GO:0030638">
    <property type="term" value="P:polyketide metabolic process"/>
    <property type="evidence" value="ECO:0007669"/>
    <property type="project" value="InterPro"/>
</dbReference>
<organism evidence="2 3">
    <name type="scientific">Phaeoacremonium minimum (strain UCR-PA7)</name>
    <name type="common">Esca disease fungus</name>
    <name type="synonym">Togninia minima</name>
    <dbReference type="NCBI Taxonomy" id="1286976"/>
    <lineage>
        <taxon>Eukaryota</taxon>
        <taxon>Fungi</taxon>
        <taxon>Dikarya</taxon>
        <taxon>Ascomycota</taxon>
        <taxon>Pezizomycotina</taxon>
        <taxon>Sordariomycetes</taxon>
        <taxon>Sordariomycetidae</taxon>
        <taxon>Togniniales</taxon>
        <taxon>Togniniaceae</taxon>
        <taxon>Phaeoacremonium</taxon>
    </lineage>
</organism>
<feature type="compositionally biased region" description="Polar residues" evidence="1">
    <location>
        <begin position="438"/>
        <end position="455"/>
    </location>
</feature>
<evidence type="ECO:0000313" key="2">
    <source>
        <dbReference type="EMBL" id="EOO00243.1"/>
    </source>
</evidence>
<dbReference type="RefSeq" id="XP_007915066.1">
    <property type="nucleotide sequence ID" value="XM_007916875.1"/>
</dbReference>
<dbReference type="KEGG" id="tmn:UCRPA7_4293"/>
<feature type="region of interest" description="Disordered" evidence="1">
    <location>
        <begin position="421"/>
        <end position="455"/>
    </location>
</feature>
<dbReference type="PANTHER" id="PTHR38436:SF3">
    <property type="entry name" value="CARBOXYMETHYLENEBUTENOLIDASE-RELATED"/>
    <property type="match status" value="1"/>
</dbReference>
<dbReference type="Gene3D" id="3.10.450.50">
    <property type="match status" value="1"/>
</dbReference>
<gene>
    <name evidence="2" type="ORF">UCRPA7_4293</name>
</gene>
<keyword evidence="3" id="KW-1185">Reference proteome</keyword>
<dbReference type="OrthoDB" id="5440at2759"/>
<protein>
    <submittedName>
        <fullName evidence="2">Putative dienelactone hydrolase protein</fullName>
    </submittedName>
</protein>
<dbReference type="AlphaFoldDB" id="R8BLK4"/>
<keyword evidence="2" id="KW-0378">Hydrolase</keyword>
<evidence type="ECO:0000256" key="1">
    <source>
        <dbReference type="SAM" id="MobiDB-lite"/>
    </source>
</evidence>
<dbReference type="HOGENOM" id="CLU_032662_2_1_1"/>
<evidence type="ECO:0000313" key="3">
    <source>
        <dbReference type="Proteomes" id="UP000014074"/>
    </source>
</evidence>
<dbReference type="SUPFAM" id="SSF54427">
    <property type="entry name" value="NTF2-like"/>
    <property type="match status" value="1"/>
</dbReference>
<proteinExistence type="predicted"/>
<dbReference type="Proteomes" id="UP000014074">
    <property type="component" value="Unassembled WGS sequence"/>
</dbReference>
<dbReference type="EMBL" id="KB933101">
    <property type="protein sequence ID" value="EOO00243.1"/>
    <property type="molecule type" value="Genomic_DNA"/>
</dbReference>
<dbReference type="GO" id="GO:0016787">
    <property type="term" value="F:hydrolase activity"/>
    <property type="evidence" value="ECO:0007669"/>
    <property type="project" value="UniProtKB-KW"/>
</dbReference>
<dbReference type="InterPro" id="IPR032710">
    <property type="entry name" value="NTF2-like_dom_sf"/>
</dbReference>
<name>R8BLK4_PHAM7</name>
<dbReference type="PANTHER" id="PTHR38436">
    <property type="entry name" value="POLYKETIDE CYCLASE SNOAL-LIKE DOMAIN"/>
    <property type="match status" value="1"/>
</dbReference>
<dbReference type="InterPro" id="IPR009959">
    <property type="entry name" value="Cyclase_SnoaL-like"/>
</dbReference>